<dbReference type="EMBL" id="CALNXI010007525">
    <property type="protein sequence ID" value="CAH3199360.1"/>
    <property type="molecule type" value="Genomic_DNA"/>
</dbReference>
<keyword evidence="2" id="KW-1185">Reference proteome</keyword>
<evidence type="ECO:0000313" key="1">
    <source>
        <dbReference type="EMBL" id="CAH3199360.1"/>
    </source>
</evidence>
<reference evidence="1 2" key="1">
    <citation type="submission" date="2022-05" db="EMBL/GenBank/DDBJ databases">
        <authorList>
            <consortium name="Genoscope - CEA"/>
            <person name="William W."/>
        </authorList>
    </citation>
    <scope>NUCLEOTIDE SEQUENCE [LARGE SCALE GENOMIC DNA]</scope>
</reference>
<accession>A0ABN8T4V4</accession>
<protein>
    <submittedName>
        <fullName evidence="1">Uncharacterized protein</fullName>
    </submittedName>
</protein>
<dbReference type="Proteomes" id="UP001159427">
    <property type="component" value="Unassembled WGS sequence"/>
</dbReference>
<evidence type="ECO:0000313" key="2">
    <source>
        <dbReference type="Proteomes" id="UP001159427"/>
    </source>
</evidence>
<organism evidence="1 2">
    <name type="scientific">Porites evermanni</name>
    <dbReference type="NCBI Taxonomy" id="104178"/>
    <lineage>
        <taxon>Eukaryota</taxon>
        <taxon>Metazoa</taxon>
        <taxon>Cnidaria</taxon>
        <taxon>Anthozoa</taxon>
        <taxon>Hexacorallia</taxon>
        <taxon>Scleractinia</taxon>
        <taxon>Fungiina</taxon>
        <taxon>Poritidae</taxon>
        <taxon>Porites</taxon>
    </lineage>
</organism>
<sequence length="135" mass="15843">MFWKYIMTLTKHCKHWKRFDSGTGWAMRRDGKIEMFEFTCPTQAMRISAFRYEFVEAIKKIIRVWAGLPTRVAFTSNSYSQFCLDDIVEVALTLRLSQTCTLRRRPVGQDVSPFQTDSYLARLCTLQCTGHFFGF</sequence>
<proteinExistence type="predicted"/>
<gene>
    <name evidence="1" type="ORF">PEVE_00040746</name>
</gene>
<comment type="caution">
    <text evidence="1">The sequence shown here is derived from an EMBL/GenBank/DDBJ whole genome shotgun (WGS) entry which is preliminary data.</text>
</comment>
<name>A0ABN8T4V4_9CNID</name>